<sequence length="126" mass="14118">MLPIGKFAKAGGVGVETIRFYQRKGLLRIPKQEGGIRRYDDRDIRQLKFILKAKAAGFTLAEIKELIVLDSSNDRHKAYELATSRVSELDKKIAELQQARNALQKLATECRGSKTGPCPIIEAFDD</sequence>
<evidence type="ECO:0000256" key="4">
    <source>
        <dbReference type="ARBA" id="ARBA00023125"/>
    </source>
</evidence>
<evidence type="ECO:0000256" key="5">
    <source>
        <dbReference type="ARBA" id="ARBA00024874"/>
    </source>
</evidence>
<keyword evidence="6" id="KW-0175">Coiled coil</keyword>
<dbReference type="GO" id="GO:0003677">
    <property type="term" value="F:DNA binding"/>
    <property type="evidence" value="ECO:0007669"/>
    <property type="project" value="UniProtKB-KW"/>
</dbReference>
<dbReference type="InParanoid" id="C7RBX9"/>
<dbReference type="GO" id="GO:0046689">
    <property type="term" value="P:response to mercury ion"/>
    <property type="evidence" value="ECO:0007669"/>
    <property type="project" value="UniProtKB-KW"/>
</dbReference>
<dbReference type="STRING" id="523791.Kkor_1358"/>
<keyword evidence="3" id="KW-0476">Mercury</keyword>
<evidence type="ECO:0000256" key="6">
    <source>
        <dbReference type="SAM" id="Coils"/>
    </source>
</evidence>
<dbReference type="Pfam" id="PF13411">
    <property type="entry name" value="MerR_1"/>
    <property type="match status" value="1"/>
</dbReference>
<dbReference type="InterPro" id="IPR009061">
    <property type="entry name" value="DNA-bd_dom_put_sf"/>
</dbReference>
<feature type="coiled-coil region" evidence="6">
    <location>
        <begin position="79"/>
        <end position="109"/>
    </location>
</feature>
<keyword evidence="9" id="KW-1185">Reference proteome</keyword>
<dbReference type="HOGENOM" id="CLU_060077_2_0_6"/>
<dbReference type="AlphaFoldDB" id="C7RBX9"/>
<dbReference type="CDD" id="cd04783">
    <property type="entry name" value="HTH_MerR1"/>
    <property type="match status" value="1"/>
</dbReference>
<dbReference type="SMART" id="SM00422">
    <property type="entry name" value="HTH_MERR"/>
    <property type="match status" value="1"/>
</dbReference>
<evidence type="ECO:0000256" key="2">
    <source>
        <dbReference type="ARBA" id="ARBA00022466"/>
    </source>
</evidence>
<accession>C7RBX9</accession>
<dbReference type="KEGG" id="kko:Kkor_1358"/>
<gene>
    <name evidence="8" type="ordered locus">Kkor_1358</name>
</gene>
<evidence type="ECO:0000259" key="7">
    <source>
        <dbReference type="PROSITE" id="PS50937"/>
    </source>
</evidence>
<dbReference type="RefSeq" id="WP_012801285.1">
    <property type="nucleotide sequence ID" value="NC_013166.1"/>
</dbReference>
<organism evidence="8 9">
    <name type="scientific">Kangiella koreensis (strain DSM 16069 / JCM 12317 / KCTC 12182 / SW-125)</name>
    <dbReference type="NCBI Taxonomy" id="523791"/>
    <lineage>
        <taxon>Bacteria</taxon>
        <taxon>Pseudomonadati</taxon>
        <taxon>Pseudomonadota</taxon>
        <taxon>Gammaproteobacteria</taxon>
        <taxon>Kangiellales</taxon>
        <taxon>Kangiellaceae</taxon>
        <taxon>Kangiella</taxon>
    </lineage>
</organism>
<dbReference type="OrthoDB" id="9808480at2"/>
<feature type="domain" description="HTH merR-type" evidence="7">
    <location>
        <begin position="1"/>
        <end position="69"/>
    </location>
</feature>
<dbReference type="GO" id="GO:0003700">
    <property type="term" value="F:DNA-binding transcription factor activity"/>
    <property type="evidence" value="ECO:0007669"/>
    <property type="project" value="InterPro"/>
</dbReference>
<dbReference type="EMBL" id="CP001707">
    <property type="protein sequence ID" value="ACV26771.1"/>
    <property type="molecule type" value="Genomic_DNA"/>
</dbReference>
<dbReference type="Proteomes" id="UP000001231">
    <property type="component" value="Chromosome"/>
</dbReference>
<dbReference type="PRINTS" id="PR00040">
    <property type="entry name" value="HTHMERR"/>
</dbReference>
<dbReference type="SUPFAM" id="SSF46955">
    <property type="entry name" value="Putative DNA-binding domain"/>
    <property type="match status" value="1"/>
</dbReference>
<name>C7RBX9_KANKD</name>
<evidence type="ECO:0000256" key="3">
    <source>
        <dbReference type="ARBA" id="ARBA00022914"/>
    </source>
</evidence>
<dbReference type="InterPro" id="IPR000551">
    <property type="entry name" value="MerR-type_HTH_dom"/>
</dbReference>
<dbReference type="PANTHER" id="PTHR30204:SF92">
    <property type="entry name" value="HTH-TYPE TRANSCRIPTIONAL REGULATOR ZNTR"/>
    <property type="match status" value="1"/>
</dbReference>
<dbReference type="GO" id="GO:0045340">
    <property type="term" value="F:mercury ion binding"/>
    <property type="evidence" value="ECO:0007669"/>
    <property type="project" value="InterPro"/>
</dbReference>
<keyword evidence="2" id="KW-0475">Mercuric resistance</keyword>
<dbReference type="PROSITE" id="PS50937">
    <property type="entry name" value="HTH_MERR_2"/>
    <property type="match status" value="1"/>
</dbReference>
<evidence type="ECO:0000313" key="8">
    <source>
        <dbReference type="EMBL" id="ACV26771.1"/>
    </source>
</evidence>
<reference evidence="8 9" key="1">
    <citation type="journal article" date="2009" name="Stand. Genomic Sci.">
        <title>Complete genome sequence of Kangiella koreensis type strain (SW-125).</title>
        <authorList>
            <person name="Han C."/>
            <person name="Sikorski J."/>
            <person name="Lapidus A."/>
            <person name="Nolan M."/>
            <person name="Glavina Del Rio T."/>
            <person name="Tice H."/>
            <person name="Cheng J.F."/>
            <person name="Lucas S."/>
            <person name="Chen F."/>
            <person name="Copeland A."/>
            <person name="Ivanova N."/>
            <person name="Mavromatis K."/>
            <person name="Ovchinnikova G."/>
            <person name="Pati A."/>
            <person name="Bruce D."/>
            <person name="Goodwin L."/>
            <person name="Pitluck S."/>
            <person name="Chen A."/>
            <person name="Palaniappan K."/>
            <person name="Land M."/>
            <person name="Hauser L."/>
            <person name="Chang Y.J."/>
            <person name="Jeffries C.D."/>
            <person name="Chain P."/>
            <person name="Saunders E."/>
            <person name="Brettin T."/>
            <person name="Goker M."/>
            <person name="Tindall B.J."/>
            <person name="Bristow J."/>
            <person name="Eisen J.A."/>
            <person name="Markowitz V."/>
            <person name="Hugenholtz P."/>
            <person name="Kyrpides N.C."/>
            <person name="Klenk H.P."/>
            <person name="Detter J.C."/>
        </authorList>
    </citation>
    <scope>NUCLEOTIDE SEQUENCE [LARGE SCALE GENOMIC DNA]</scope>
    <source>
        <strain evidence="9">DSM 16069 / KCTC 12182 / SW-125</strain>
    </source>
</reference>
<dbReference type="InterPro" id="IPR011794">
    <property type="entry name" value="MerR"/>
</dbReference>
<protein>
    <recommendedName>
        <fullName evidence="1">Mercuric resistance operon regulatory protein</fullName>
    </recommendedName>
</protein>
<dbReference type="InterPro" id="IPR047057">
    <property type="entry name" value="MerR_fam"/>
</dbReference>
<dbReference type="PANTHER" id="PTHR30204">
    <property type="entry name" value="REDOX-CYCLING DRUG-SENSING TRANSCRIPTIONAL ACTIVATOR SOXR"/>
    <property type="match status" value="1"/>
</dbReference>
<dbReference type="Gene3D" id="1.10.1660.10">
    <property type="match status" value="1"/>
</dbReference>
<dbReference type="eggNOG" id="COG0789">
    <property type="taxonomic scope" value="Bacteria"/>
</dbReference>
<keyword evidence="4" id="KW-0238">DNA-binding</keyword>
<evidence type="ECO:0000256" key="1">
    <source>
        <dbReference type="ARBA" id="ARBA00017146"/>
    </source>
</evidence>
<proteinExistence type="predicted"/>
<evidence type="ECO:0000313" key="9">
    <source>
        <dbReference type="Proteomes" id="UP000001231"/>
    </source>
</evidence>
<comment type="function">
    <text evidence="5">Mediates the mercuric-dependent induction of mercury resistance operon. In the absence of mercury MerR represses transcription by binding tightly to the mer operator region; when mercury is present the dimeric complex binds a single ion and becomes a potent transcriptional activator, while remaining bound to the mer site.</text>
</comment>